<dbReference type="PANTHER" id="PTHR35567:SF1">
    <property type="entry name" value="CONSERVED FUNGAL PROTEIN (AFU_ORTHOLOGUE AFUA_1G14230)"/>
    <property type="match status" value="1"/>
</dbReference>
<accession>A0A8J2BWV1</accession>
<keyword evidence="3" id="KW-1185">Reference proteome</keyword>
<sequence length="248" mass="27183">MSPLRIAVPTIPVYPLFSLARSAPVCCLLGWIGKGATQNISLLTRSHVLDGASCPGYSRSMRFKFFFALDRVLLNLFVFFLTQVCVFGEGVLPLPRHSSIVGVALAEGYQVYRASANPPPTGGSVPQWELIGPEATLYDSSHRVIGRHVPGPRWSFRDGTRLKGKLPPITLVPAKNPKDLPWLLLRVHGEKGRGLLAKATHVARLDTHGGVAPALPPRNQAQVIKIPYRATYLFLSSSAFSYKKSFGW</sequence>
<comment type="caution">
    <text evidence="2">The sequence shown here is derived from an EMBL/GenBank/DDBJ whole genome shotgun (WGS) entry which is preliminary data.</text>
</comment>
<evidence type="ECO:0000313" key="3">
    <source>
        <dbReference type="Proteomes" id="UP000663859"/>
    </source>
</evidence>
<dbReference type="InterPro" id="IPR021851">
    <property type="entry name" value="DUF3455"/>
</dbReference>
<keyword evidence="1" id="KW-1133">Transmembrane helix</keyword>
<dbReference type="EMBL" id="CAJNOB010000071">
    <property type="protein sequence ID" value="CAF0705360.1"/>
    <property type="molecule type" value="Genomic_DNA"/>
</dbReference>
<protein>
    <submittedName>
        <fullName evidence="2">Uncharacterized protein</fullName>
    </submittedName>
</protein>
<feature type="transmembrane region" description="Helical" evidence="1">
    <location>
        <begin position="72"/>
        <end position="92"/>
    </location>
</feature>
<dbReference type="Pfam" id="PF11937">
    <property type="entry name" value="DUF3455"/>
    <property type="match status" value="1"/>
</dbReference>
<dbReference type="Proteomes" id="UP000663859">
    <property type="component" value="Unassembled WGS sequence"/>
</dbReference>
<reference evidence="2" key="1">
    <citation type="submission" date="2021-02" db="EMBL/GenBank/DDBJ databases">
        <authorList>
            <person name="Cremers G."/>
            <person name="Picone N."/>
        </authorList>
    </citation>
    <scope>NUCLEOTIDE SEQUENCE</scope>
    <source>
        <strain evidence="2">PQ17</strain>
    </source>
</reference>
<organism evidence="2 3">
    <name type="scientific">Candidatus Methylacidithermus pantelleriae</name>
    <dbReference type="NCBI Taxonomy" id="2744239"/>
    <lineage>
        <taxon>Bacteria</taxon>
        <taxon>Pseudomonadati</taxon>
        <taxon>Verrucomicrobiota</taxon>
        <taxon>Methylacidiphilae</taxon>
        <taxon>Methylacidiphilales</taxon>
        <taxon>Methylacidiphilaceae</taxon>
        <taxon>Candidatus Methylacidithermus</taxon>
    </lineage>
</organism>
<gene>
    <name evidence="2" type="ORF">MPNT_90074</name>
</gene>
<keyword evidence="1" id="KW-0472">Membrane</keyword>
<keyword evidence="1" id="KW-0812">Transmembrane</keyword>
<dbReference type="PANTHER" id="PTHR35567">
    <property type="entry name" value="MALATE DEHYDROGENASE (AFU_ORTHOLOGUE AFUA_2G13800)"/>
    <property type="match status" value="1"/>
</dbReference>
<proteinExistence type="predicted"/>
<name>A0A8J2BWV1_9BACT</name>
<evidence type="ECO:0000256" key="1">
    <source>
        <dbReference type="SAM" id="Phobius"/>
    </source>
</evidence>
<evidence type="ECO:0000313" key="2">
    <source>
        <dbReference type="EMBL" id="CAF0705360.1"/>
    </source>
</evidence>
<dbReference type="AlphaFoldDB" id="A0A8J2BWV1"/>